<dbReference type="AlphaFoldDB" id="A0A2Z2IW61"/>
<reference evidence="1 2" key="1">
    <citation type="submission" date="2017-05" db="EMBL/GenBank/DDBJ databases">
        <title>Complete genome sequence of Corynebacterium striatum KC-Na-1 isolated from Neophocaena asiaeorientalis in Korea.</title>
        <authorList>
            <person name="Kim J.H."/>
            <person name="Lee K."/>
        </authorList>
    </citation>
    <scope>NUCLEOTIDE SEQUENCE [LARGE SCALE GENOMIC DNA]</scope>
    <source>
        <strain evidence="1 2">KC-Na-01</strain>
    </source>
</reference>
<name>A0A2Z2IW61_CORST</name>
<dbReference type="Proteomes" id="UP000250197">
    <property type="component" value="Chromosome"/>
</dbReference>
<evidence type="ECO:0000313" key="1">
    <source>
        <dbReference type="EMBL" id="ART20089.1"/>
    </source>
</evidence>
<gene>
    <name evidence="1" type="ORF">CBE89_00145</name>
</gene>
<proteinExistence type="predicted"/>
<sequence>MQTINTVRVNQEWLEAQIRECGGASNFARTLGVDPSTVSRQINMKAEASPRFIGAVLAKIAVSFQDAFDVTEEEVRVHRARMLRTTAA</sequence>
<dbReference type="KEGG" id="cstr:CBE89_00145"/>
<dbReference type="EMBL" id="CP021252">
    <property type="protein sequence ID" value="ART20089.1"/>
    <property type="molecule type" value="Genomic_DNA"/>
</dbReference>
<organism evidence="1 2">
    <name type="scientific">Corynebacterium striatum</name>
    <dbReference type="NCBI Taxonomy" id="43770"/>
    <lineage>
        <taxon>Bacteria</taxon>
        <taxon>Bacillati</taxon>
        <taxon>Actinomycetota</taxon>
        <taxon>Actinomycetes</taxon>
        <taxon>Mycobacteriales</taxon>
        <taxon>Corynebacteriaceae</taxon>
        <taxon>Corynebacterium</taxon>
    </lineage>
</organism>
<protein>
    <recommendedName>
        <fullName evidence="3">Transcriptional regulator</fullName>
    </recommendedName>
</protein>
<accession>A0A2Z2IW61</accession>
<evidence type="ECO:0000313" key="2">
    <source>
        <dbReference type="Proteomes" id="UP000250197"/>
    </source>
</evidence>
<evidence type="ECO:0008006" key="3">
    <source>
        <dbReference type="Google" id="ProtNLM"/>
    </source>
</evidence>